<accession>A0A0K6GH98</accession>
<proteinExistence type="predicted"/>
<sequence length="126" mass="14367">MPVHRVENILERFEFGTQPSWRAKIPSCFIVFHTHRTPRLDRTCASANFLPVSNLLCKHWKSTSNTSIGTAHFDSLETGFLQWVKHQSHGCVINLPFFFPSFSRVLDIGKLGISIQGTLSCPRLIR</sequence>
<reference evidence="1 2" key="1">
    <citation type="submission" date="2015-07" db="EMBL/GenBank/DDBJ databases">
        <authorList>
            <person name="Noorani M."/>
        </authorList>
    </citation>
    <scope>NUCLEOTIDE SEQUENCE [LARGE SCALE GENOMIC DNA]</scope>
    <source>
        <strain evidence="1">BBA 69670</strain>
    </source>
</reference>
<dbReference type="Proteomes" id="UP000044841">
    <property type="component" value="Unassembled WGS sequence"/>
</dbReference>
<evidence type="ECO:0000313" key="1">
    <source>
        <dbReference type="EMBL" id="CUA77885.1"/>
    </source>
</evidence>
<keyword evidence="2" id="KW-1185">Reference proteome</keyword>
<gene>
    <name evidence="1" type="ORF">RSOLAG22IIIB_12889</name>
</gene>
<evidence type="ECO:0000313" key="2">
    <source>
        <dbReference type="Proteomes" id="UP000044841"/>
    </source>
</evidence>
<dbReference type="AlphaFoldDB" id="A0A0K6GH98"/>
<name>A0A0K6GH98_9AGAM</name>
<dbReference type="EMBL" id="CYGV01001906">
    <property type="protein sequence ID" value="CUA77885.1"/>
    <property type="molecule type" value="Genomic_DNA"/>
</dbReference>
<protein>
    <submittedName>
        <fullName evidence="1">Uncharacterized protein</fullName>
    </submittedName>
</protein>
<organism evidence="1 2">
    <name type="scientific">Rhizoctonia solani</name>
    <dbReference type="NCBI Taxonomy" id="456999"/>
    <lineage>
        <taxon>Eukaryota</taxon>
        <taxon>Fungi</taxon>
        <taxon>Dikarya</taxon>
        <taxon>Basidiomycota</taxon>
        <taxon>Agaricomycotina</taxon>
        <taxon>Agaricomycetes</taxon>
        <taxon>Cantharellales</taxon>
        <taxon>Ceratobasidiaceae</taxon>
        <taxon>Rhizoctonia</taxon>
    </lineage>
</organism>